<gene>
    <name evidence="1" type="ORF">GCM10009821_17270</name>
</gene>
<name>A0ABN2VZV4_9ACTN</name>
<reference evidence="1 2" key="1">
    <citation type="journal article" date="2019" name="Int. J. Syst. Evol. Microbiol.">
        <title>The Global Catalogue of Microorganisms (GCM) 10K type strain sequencing project: providing services to taxonomists for standard genome sequencing and annotation.</title>
        <authorList>
            <consortium name="The Broad Institute Genomics Platform"/>
            <consortium name="The Broad Institute Genome Sequencing Center for Infectious Disease"/>
            <person name="Wu L."/>
            <person name="Ma J."/>
        </authorList>
    </citation>
    <scope>NUCLEOTIDE SEQUENCE [LARGE SCALE GENOMIC DNA]</scope>
    <source>
        <strain evidence="1 2">JCM 15749</strain>
    </source>
</reference>
<keyword evidence="2" id="KW-1185">Reference proteome</keyword>
<organism evidence="1 2">
    <name type="scientific">Aeromicrobium halocynthiae</name>
    <dbReference type="NCBI Taxonomy" id="560557"/>
    <lineage>
        <taxon>Bacteria</taxon>
        <taxon>Bacillati</taxon>
        <taxon>Actinomycetota</taxon>
        <taxon>Actinomycetes</taxon>
        <taxon>Propionibacteriales</taxon>
        <taxon>Nocardioidaceae</taxon>
        <taxon>Aeromicrobium</taxon>
    </lineage>
</organism>
<comment type="caution">
    <text evidence="1">The sequence shown here is derived from an EMBL/GenBank/DDBJ whole genome shotgun (WGS) entry which is preliminary data.</text>
</comment>
<dbReference type="Proteomes" id="UP001501480">
    <property type="component" value="Unassembled WGS sequence"/>
</dbReference>
<dbReference type="EMBL" id="BAAAPY010000005">
    <property type="protein sequence ID" value="GAA2078060.1"/>
    <property type="molecule type" value="Genomic_DNA"/>
</dbReference>
<dbReference type="RefSeq" id="WP_344327025.1">
    <property type="nucleotide sequence ID" value="NZ_BAAAPY010000005.1"/>
</dbReference>
<evidence type="ECO:0000313" key="1">
    <source>
        <dbReference type="EMBL" id="GAA2078060.1"/>
    </source>
</evidence>
<proteinExistence type="predicted"/>
<evidence type="ECO:0000313" key="2">
    <source>
        <dbReference type="Proteomes" id="UP001501480"/>
    </source>
</evidence>
<accession>A0ABN2VZV4</accession>
<protein>
    <submittedName>
        <fullName evidence="1">Uncharacterized protein</fullName>
    </submittedName>
</protein>
<sequence>MPIETVGVGTPSSKVSPTLTGWYNRFYRRHGTATTIELRPSVSSAYVKKRAAPGILRAAKAL</sequence>